<accession>A0AAD8KG79</accession>
<keyword evidence="2" id="KW-0732">Signal</keyword>
<sequence length="104" mass="11779">MKLRVSKCNMKGVFVCCLLILVFMFSATTDASRNSGWIMKKEEVAVVLPQPQPQIHIQDEIYTTSDEENTRYVESTPRRLDLEDMDYGGTGANDRHDPKSPGRA</sequence>
<reference evidence="3" key="1">
    <citation type="journal article" date="2023" name="bioRxiv">
        <title>Improved chromosome-level genome assembly for marigold (Tagetes erecta).</title>
        <authorList>
            <person name="Jiang F."/>
            <person name="Yuan L."/>
            <person name="Wang S."/>
            <person name="Wang H."/>
            <person name="Xu D."/>
            <person name="Wang A."/>
            <person name="Fan W."/>
        </authorList>
    </citation>
    <scope>NUCLEOTIDE SEQUENCE</scope>
    <source>
        <strain evidence="3">WSJ</strain>
        <tissue evidence="3">Leaf</tissue>
    </source>
</reference>
<protein>
    <submittedName>
        <fullName evidence="3">Uncharacterized protein</fullName>
    </submittedName>
</protein>
<feature type="region of interest" description="Disordered" evidence="1">
    <location>
        <begin position="66"/>
        <end position="104"/>
    </location>
</feature>
<evidence type="ECO:0000256" key="1">
    <source>
        <dbReference type="SAM" id="MobiDB-lite"/>
    </source>
</evidence>
<keyword evidence="4" id="KW-1185">Reference proteome</keyword>
<feature type="chain" id="PRO_5042267636" evidence="2">
    <location>
        <begin position="32"/>
        <end position="104"/>
    </location>
</feature>
<comment type="caution">
    <text evidence="3">The sequence shown here is derived from an EMBL/GenBank/DDBJ whole genome shotgun (WGS) entry which is preliminary data.</text>
</comment>
<dbReference type="PANTHER" id="PTHR33474:SF28">
    <property type="entry name" value="OS01G0815400 PROTEIN"/>
    <property type="match status" value="1"/>
</dbReference>
<proteinExistence type="predicted"/>
<feature type="compositionally biased region" description="Basic and acidic residues" evidence="1">
    <location>
        <begin position="68"/>
        <end position="82"/>
    </location>
</feature>
<dbReference type="Proteomes" id="UP001229421">
    <property type="component" value="Unassembled WGS sequence"/>
</dbReference>
<evidence type="ECO:0000313" key="4">
    <source>
        <dbReference type="Proteomes" id="UP001229421"/>
    </source>
</evidence>
<name>A0AAD8KG79_TARER</name>
<gene>
    <name evidence="3" type="ORF">QVD17_22581</name>
</gene>
<dbReference type="PANTHER" id="PTHR33474">
    <property type="entry name" value="TRANSMEMBRANE PROTEIN"/>
    <property type="match status" value="1"/>
</dbReference>
<dbReference type="EMBL" id="JAUHHV010000006">
    <property type="protein sequence ID" value="KAK1420741.1"/>
    <property type="molecule type" value="Genomic_DNA"/>
</dbReference>
<dbReference type="AlphaFoldDB" id="A0AAD8KG79"/>
<evidence type="ECO:0000313" key="3">
    <source>
        <dbReference type="EMBL" id="KAK1420741.1"/>
    </source>
</evidence>
<evidence type="ECO:0000256" key="2">
    <source>
        <dbReference type="SAM" id="SignalP"/>
    </source>
</evidence>
<feature type="compositionally biased region" description="Basic and acidic residues" evidence="1">
    <location>
        <begin position="93"/>
        <end position="104"/>
    </location>
</feature>
<feature type="signal peptide" evidence="2">
    <location>
        <begin position="1"/>
        <end position="31"/>
    </location>
</feature>
<organism evidence="3 4">
    <name type="scientific">Tagetes erecta</name>
    <name type="common">African marigold</name>
    <dbReference type="NCBI Taxonomy" id="13708"/>
    <lineage>
        <taxon>Eukaryota</taxon>
        <taxon>Viridiplantae</taxon>
        <taxon>Streptophyta</taxon>
        <taxon>Embryophyta</taxon>
        <taxon>Tracheophyta</taxon>
        <taxon>Spermatophyta</taxon>
        <taxon>Magnoliopsida</taxon>
        <taxon>eudicotyledons</taxon>
        <taxon>Gunneridae</taxon>
        <taxon>Pentapetalae</taxon>
        <taxon>asterids</taxon>
        <taxon>campanulids</taxon>
        <taxon>Asterales</taxon>
        <taxon>Asteraceae</taxon>
        <taxon>Asteroideae</taxon>
        <taxon>Heliantheae alliance</taxon>
        <taxon>Tageteae</taxon>
        <taxon>Tagetes</taxon>
    </lineage>
</organism>